<dbReference type="RefSeq" id="WP_074925224.1">
    <property type="nucleotide sequence ID" value="NZ_FOWR01000003.1"/>
</dbReference>
<evidence type="ECO:0000313" key="2">
    <source>
        <dbReference type="Proteomes" id="UP000182692"/>
    </source>
</evidence>
<dbReference type="Proteomes" id="UP000182692">
    <property type="component" value="Unassembled WGS sequence"/>
</dbReference>
<evidence type="ECO:0000313" key="1">
    <source>
        <dbReference type="EMBL" id="SFO83083.1"/>
    </source>
</evidence>
<dbReference type="GeneID" id="35872764"/>
<sequence>MRKTDKKMDNELRIALTNVCETALTDIDGFQWLTHTVNYSSFPQSLKITCVFDTNAQLAAFSESNEQDKLVSLIQSTLNNLGIPVKNMARHVFFDSEESCMNVHDGNWAKRLA</sequence>
<dbReference type="EMBL" id="FOWR01000003">
    <property type="protein sequence ID" value="SFO83083.1"/>
    <property type="molecule type" value="Genomic_DNA"/>
</dbReference>
<gene>
    <name evidence="1" type="ORF">SAMN03084138_00595</name>
</gene>
<protein>
    <recommendedName>
        <fullName evidence="3">Fis family transcriptional regulator</fullName>
    </recommendedName>
</protein>
<reference evidence="1 2" key="1">
    <citation type="submission" date="2016-10" db="EMBL/GenBank/DDBJ databases">
        <authorList>
            <person name="de Groot N.N."/>
        </authorList>
    </citation>
    <scope>NUCLEOTIDE SEQUENCE [LARGE SCALE GENOMIC DNA]</scope>
    <source>
        <strain evidence="1 2">DSM 15893</strain>
    </source>
</reference>
<proteinExistence type="predicted"/>
<dbReference type="AlphaFoldDB" id="A0A1I5KEE2"/>
<accession>A0A1I5KEE2</accession>
<evidence type="ECO:0008006" key="3">
    <source>
        <dbReference type="Google" id="ProtNLM"/>
    </source>
</evidence>
<dbReference type="STRING" id="1121869.SAMN03084138_00595"/>
<organism evidence="1 2">
    <name type="scientific">Enterovibrio norvegicus DSM 15893</name>
    <dbReference type="NCBI Taxonomy" id="1121869"/>
    <lineage>
        <taxon>Bacteria</taxon>
        <taxon>Pseudomonadati</taxon>
        <taxon>Pseudomonadota</taxon>
        <taxon>Gammaproteobacteria</taxon>
        <taxon>Vibrionales</taxon>
        <taxon>Vibrionaceae</taxon>
        <taxon>Enterovibrio</taxon>
    </lineage>
</organism>
<dbReference type="OrthoDB" id="6996126at2"/>
<name>A0A1I5KEE2_9GAMM</name>